<protein>
    <recommendedName>
        <fullName evidence="3">Retrotransposon gag domain-containing protein</fullName>
    </recommendedName>
</protein>
<reference evidence="1 2" key="1">
    <citation type="journal article" date="2024" name="Nat. Commun.">
        <title>Phylogenomics reveals the evolutionary origins of lichenization in chlorophyte algae.</title>
        <authorList>
            <person name="Puginier C."/>
            <person name="Libourel C."/>
            <person name="Otte J."/>
            <person name="Skaloud P."/>
            <person name="Haon M."/>
            <person name="Grisel S."/>
            <person name="Petersen M."/>
            <person name="Berrin J.G."/>
            <person name="Delaux P.M."/>
            <person name="Dal Grande F."/>
            <person name="Keller J."/>
        </authorList>
    </citation>
    <scope>NUCLEOTIDE SEQUENCE [LARGE SCALE GENOMIC DNA]</scope>
    <source>
        <strain evidence="1 2">SAG 2523</strain>
    </source>
</reference>
<gene>
    <name evidence="1" type="ORF">WJX84_002630</name>
</gene>
<evidence type="ECO:0000313" key="1">
    <source>
        <dbReference type="EMBL" id="KAK9831919.1"/>
    </source>
</evidence>
<keyword evidence="2" id="KW-1185">Reference proteome</keyword>
<organism evidence="1 2">
    <name type="scientific">Apatococcus fuscideae</name>
    <dbReference type="NCBI Taxonomy" id="2026836"/>
    <lineage>
        <taxon>Eukaryota</taxon>
        <taxon>Viridiplantae</taxon>
        <taxon>Chlorophyta</taxon>
        <taxon>core chlorophytes</taxon>
        <taxon>Trebouxiophyceae</taxon>
        <taxon>Chlorellales</taxon>
        <taxon>Chlorellaceae</taxon>
        <taxon>Apatococcus</taxon>
    </lineage>
</organism>
<accession>A0AAW1RDZ3</accession>
<sequence length="87" mass="9610">MRDYVKLAKSRLGGVAASFETVLAAENNAFSALFQVFERKLMARFPVAPEDAASYVRVHKTRLQGANLAKYIQDFNKVGALQPGLVH</sequence>
<proteinExistence type="predicted"/>
<comment type="caution">
    <text evidence="1">The sequence shown here is derived from an EMBL/GenBank/DDBJ whole genome shotgun (WGS) entry which is preliminary data.</text>
</comment>
<name>A0AAW1RDZ3_9CHLO</name>
<evidence type="ECO:0000313" key="2">
    <source>
        <dbReference type="Proteomes" id="UP001485043"/>
    </source>
</evidence>
<dbReference type="EMBL" id="JALJOV010002283">
    <property type="protein sequence ID" value="KAK9831919.1"/>
    <property type="molecule type" value="Genomic_DNA"/>
</dbReference>
<dbReference type="AlphaFoldDB" id="A0AAW1RDZ3"/>
<dbReference type="Proteomes" id="UP001485043">
    <property type="component" value="Unassembled WGS sequence"/>
</dbReference>
<evidence type="ECO:0008006" key="3">
    <source>
        <dbReference type="Google" id="ProtNLM"/>
    </source>
</evidence>